<dbReference type="AlphaFoldDB" id="A0A4P6X1D1"/>
<evidence type="ECO:0008006" key="3">
    <source>
        <dbReference type="Google" id="ProtNLM"/>
    </source>
</evidence>
<reference evidence="1 2" key="1">
    <citation type="submission" date="2019-03" db="EMBL/GenBank/DDBJ databases">
        <authorList>
            <person name="Sebastian G."/>
            <person name="Baumann P."/>
            <person name="Ruckert C."/>
            <person name="Kalinowski J."/>
            <person name="Nebel B."/>
            <person name="Takors R."/>
            <person name="Blombach B."/>
        </authorList>
    </citation>
    <scope>NUCLEOTIDE SEQUENCE [LARGE SCALE GENOMIC DNA]</scope>
    <source>
        <strain evidence="1 2">DSM 1084</strain>
    </source>
</reference>
<evidence type="ECO:0000313" key="2">
    <source>
        <dbReference type="Proteomes" id="UP000293912"/>
    </source>
</evidence>
<proteinExistence type="predicted"/>
<protein>
    <recommendedName>
        <fullName evidence="3">Lipoprotein</fullName>
    </recommendedName>
</protein>
<dbReference type="PROSITE" id="PS51257">
    <property type="entry name" value="PROKAR_LIPOPROTEIN"/>
    <property type="match status" value="1"/>
</dbReference>
<keyword evidence="2" id="KW-1185">Reference proteome</keyword>
<name>A0A4P6X1D1_HYDPS</name>
<dbReference type="KEGG" id="hpse:HPF_06850"/>
<evidence type="ECO:0000313" key="1">
    <source>
        <dbReference type="EMBL" id="QBM27394.1"/>
    </source>
</evidence>
<dbReference type="EMBL" id="CP037867">
    <property type="protein sequence ID" value="QBM27394.1"/>
    <property type="molecule type" value="Genomic_DNA"/>
</dbReference>
<dbReference type="Proteomes" id="UP000293912">
    <property type="component" value="Chromosome"/>
</dbReference>
<sequence length="71" mass="7872">MYRLPLAIAVLIALAACSSTKRQWQKEGVSAFDTANVESECKFQTGLAKIKGDQAEELVRHCMQAKGFRLN</sequence>
<dbReference type="RefSeq" id="WP_066149709.1">
    <property type="nucleotide sequence ID" value="NZ_CP037867.1"/>
</dbReference>
<gene>
    <name evidence="1" type="ORF">HPF_06850</name>
</gene>
<organism evidence="1 2">
    <name type="scientific">Hydrogenophaga pseudoflava</name>
    <name type="common">Pseudomonas carboxydoflava</name>
    <dbReference type="NCBI Taxonomy" id="47421"/>
    <lineage>
        <taxon>Bacteria</taxon>
        <taxon>Pseudomonadati</taxon>
        <taxon>Pseudomonadota</taxon>
        <taxon>Betaproteobacteria</taxon>
        <taxon>Burkholderiales</taxon>
        <taxon>Comamonadaceae</taxon>
        <taxon>Hydrogenophaga</taxon>
    </lineage>
</organism>
<accession>A0A4P6X1D1</accession>